<dbReference type="EMBL" id="JANBUP010000243">
    <property type="protein sequence ID" value="KAJ2812340.1"/>
    <property type="molecule type" value="Genomic_DNA"/>
</dbReference>
<gene>
    <name evidence="1" type="ORF">H4S07_001468</name>
</gene>
<evidence type="ECO:0000313" key="1">
    <source>
        <dbReference type="EMBL" id="KAJ2812340.1"/>
    </source>
</evidence>
<feature type="non-terminal residue" evidence="1">
    <location>
        <position position="882"/>
    </location>
</feature>
<dbReference type="Proteomes" id="UP001140096">
    <property type="component" value="Unassembled WGS sequence"/>
</dbReference>
<evidence type="ECO:0000313" key="2">
    <source>
        <dbReference type="Proteomes" id="UP001140096"/>
    </source>
</evidence>
<proteinExistence type="predicted"/>
<protein>
    <submittedName>
        <fullName evidence="1">Uncharacterized protein</fullName>
    </submittedName>
</protein>
<reference evidence="1" key="1">
    <citation type="submission" date="2022-07" db="EMBL/GenBank/DDBJ databases">
        <title>Phylogenomic reconstructions and comparative analyses of Kickxellomycotina fungi.</title>
        <authorList>
            <person name="Reynolds N.K."/>
            <person name="Stajich J.E."/>
            <person name="Barry K."/>
            <person name="Grigoriev I.V."/>
            <person name="Crous P."/>
            <person name="Smith M.E."/>
        </authorList>
    </citation>
    <scope>NUCLEOTIDE SEQUENCE</scope>
    <source>
        <strain evidence="1">CBS 102833</strain>
    </source>
</reference>
<keyword evidence="2" id="KW-1185">Reference proteome</keyword>
<organism evidence="1 2">
    <name type="scientific">Coemansia furcata</name>
    <dbReference type="NCBI Taxonomy" id="417177"/>
    <lineage>
        <taxon>Eukaryota</taxon>
        <taxon>Fungi</taxon>
        <taxon>Fungi incertae sedis</taxon>
        <taxon>Zoopagomycota</taxon>
        <taxon>Kickxellomycotina</taxon>
        <taxon>Kickxellomycetes</taxon>
        <taxon>Kickxellales</taxon>
        <taxon>Kickxellaceae</taxon>
        <taxon>Coemansia</taxon>
    </lineage>
</organism>
<accession>A0ACC1LNL4</accession>
<sequence>MSTTSQQQQTTTSAEEPFNSSQTLGLHTRVPSGNSRTLGPYARVPDSDDSALELETVGSHDRVEPVSEARHGIGVGGGGASMLSSFFNLTNAIVGAGVIGLPYAMRQAGFAVGLAMVVILALLVDWTLRVLAVNSKLSGRQTYQDMVEYCFGRWGLLASSFFQGAMAGGGMASFIVIVGDTLPHVLGALMPSVGQSAFGHVVFSRRFVIAFFVVFMAYPLSLYRDVGKLGKTSAFAVVAMCTIIAAVVVEGPRIDSSLRASPEKPLQLANTGVFQAVGVITFAFVCHHNSFMIYGSLRKPTLNRYFEVIHLSTAIATVASVLIAVFGYVYFGEKTQGNILNNFPQDNLLINIARFLFALNMITTFPMETLVAREVIESLVFRDREFSMRRHVWITTGLCAAGLAIGETVCNLGVLLELTGGMSASFLAFILPIWRDSDVAKDIPEKRASEYPKVAVAPDFGLDVSTKGTKMSGTTTYNFDGVFGPRATQEQIYEKIASPILEEVMQGYSCTIFAYGQTGTGKTHTMQGDLESANSENGNGDVVTGDPLASLQLSANAGLIPRTLYNLFYILDKQSADYKVHVSYVELYNENLVDLLSSGGTGKSASLTIIGPGPDRGIVIQNLTKIRVRKTKEALSLLKDGIQRRKVAATRCNKESSRSHAIFTISVDITERDETGSGQVIQKLGKLNLVDLAGSENVGHSGADARETSSINKSLLALGQVITAVTTKNRQHVPYRDSKLTHMLMDSLGGNTRACMIATINTSQQSFAETGKTLNYANQAKGVCNKLVANTSVVRADLVDKMQKEIDKLNSELHAARDGEGFYMTTDTYTALTEGAAEARAHAEEWKLRVDLWEAEVAKSRADAELQAARIDQLERNNTAAD</sequence>
<comment type="caution">
    <text evidence="1">The sequence shown here is derived from an EMBL/GenBank/DDBJ whole genome shotgun (WGS) entry which is preliminary data.</text>
</comment>
<name>A0ACC1LNL4_9FUNG</name>